<dbReference type="Pfam" id="PF01663">
    <property type="entry name" value="Phosphodiest"/>
    <property type="match status" value="1"/>
</dbReference>
<dbReference type="PANTHER" id="PTHR10151">
    <property type="entry name" value="ECTONUCLEOTIDE PYROPHOSPHATASE/PHOSPHODIESTERASE"/>
    <property type="match status" value="1"/>
</dbReference>
<keyword evidence="2" id="KW-1185">Reference proteome</keyword>
<gene>
    <name evidence="1" type="ORF">SAMN04487947_3753</name>
</gene>
<proteinExistence type="predicted"/>
<dbReference type="SUPFAM" id="SSF53649">
    <property type="entry name" value="Alkaline phosphatase-like"/>
    <property type="match status" value="1"/>
</dbReference>
<dbReference type="PANTHER" id="PTHR10151:SF120">
    <property type="entry name" value="BIS(5'-ADENOSYL)-TRIPHOSPHATASE"/>
    <property type="match status" value="1"/>
</dbReference>
<name>A0A1I6IVT8_9EURY</name>
<evidence type="ECO:0000313" key="1">
    <source>
        <dbReference type="EMBL" id="SFR70856.1"/>
    </source>
</evidence>
<accession>A0A1I6IVT8</accession>
<dbReference type="InterPro" id="IPR002591">
    <property type="entry name" value="Phosphodiest/P_Trfase"/>
</dbReference>
<dbReference type="OrthoDB" id="33550at2157"/>
<reference evidence="2" key="1">
    <citation type="submission" date="2016-10" db="EMBL/GenBank/DDBJ databases">
        <authorList>
            <person name="Varghese N."/>
            <person name="Submissions S."/>
        </authorList>
    </citation>
    <scope>NUCLEOTIDE SEQUENCE [LARGE SCALE GENOMIC DNA]</scope>
    <source>
        <strain evidence="2">CGMCC 1.7736</strain>
    </source>
</reference>
<dbReference type="GO" id="GO:0016787">
    <property type="term" value="F:hydrolase activity"/>
    <property type="evidence" value="ECO:0007669"/>
    <property type="project" value="UniProtKB-ARBA"/>
</dbReference>
<dbReference type="Gene3D" id="3.40.720.10">
    <property type="entry name" value="Alkaline Phosphatase, subunit A"/>
    <property type="match status" value="1"/>
</dbReference>
<sequence length="471" mass="51259">MTGTDRPAERVVVLDVVGLQPEHVDGETTPNLAGLFGDGATTGVVPPFPCVTIPSQTTLATGLSPSTHGDVSNAEYDRERDAVELWGRDSGDRRRVWEMQGDSGLTTGALFFQHLYGTDVDVAVTPKPIEDENNDLIEMNCWTNPDGFYDELREEYGHFPLHNYWGPAANAESTKWILSAAREATDRYDPDMLWAYVPHLDYAGQSHGPNSEAFAEALAEVDELVGDYLDFLRGTDRWEETAVVVVSEYGFHEVSTPVFPNRALREAGLMATQEAAEGGLIPDLAASEAFAVADHQVAHVYCDQDAVERAREALEPLPGIERVLDGDDQTAYDIDHANAGDLVLVADPDAWFTYYWWDEGEDEAMPPYADSVDIHEKPGYDPCELFLGEDGFVSTDPSKVRGSHGRVDSETTPFFGVGGPAAPSLSLDGDIDMRQVAPTVLDLLGVRDDVAMEFEGASILAASNALGPADD</sequence>
<dbReference type="InterPro" id="IPR017850">
    <property type="entry name" value="Alkaline_phosphatase_core_sf"/>
</dbReference>
<dbReference type="STRING" id="553469.SAMN04487947_3753"/>
<evidence type="ECO:0000313" key="2">
    <source>
        <dbReference type="Proteomes" id="UP000198531"/>
    </source>
</evidence>
<protein>
    <submittedName>
        <fullName evidence="1">Predicted pyrophosphatase or phosphodiesterase, AlkP superfamily</fullName>
    </submittedName>
</protein>
<dbReference type="RefSeq" id="WP_089810518.1">
    <property type="nucleotide sequence ID" value="NZ_FOYT01000005.1"/>
</dbReference>
<dbReference type="AlphaFoldDB" id="A0A1I6IVT8"/>
<organism evidence="1 2">
    <name type="scientific">Halogeometricum rufum</name>
    <dbReference type="NCBI Taxonomy" id="553469"/>
    <lineage>
        <taxon>Archaea</taxon>
        <taxon>Methanobacteriati</taxon>
        <taxon>Methanobacteriota</taxon>
        <taxon>Stenosarchaea group</taxon>
        <taxon>Halobacteria</taxon>
        <taxon>Halobacteriales</taxon>
        <taxon>Haloferacaceae</taxon>
        <taxon>Halogeometricum</taxon>
    </lineage>
</organism>
<dbReference type="Proteomes" id="UP000198531">
    <property type="component" value="Unassembled WGS sequence"/>
</dbReference>
<dbReference type="EMBL" id="FOYT01000005">
    <property type="protein sequence ID" value="SFR70856.1"/>
    <property type="molecule type" value="Genomic_DNA"/>
</dbReference>